<evidence type="ECO:0000256" key="9">
    <source>
        <dbReference type="ARBA" id="ARBA00023136"/>
    </source>
</evidence>
<feature type="repeat" description="Solcar" evidence="10">
    <location>
        <begin position="203"/>
        <end position="302"/>
    </location>
</feature>
<keyword evidence="5" id="KW-0677">Repeat</keyword>
<dbReference type="InterPro" id="IPR023395">
    <property type="entry name" value="MCP_dom_sf"/>
</dbReference>
<dbReference type="PANTHER" id="PTHR45618">
    <property type="entry name" value="MITOCHONDRIAL DICARBOXYLATE CARRIER-RELATED"/>
    <property type="match status" value="1"/>
</dbReference>
<sequence length="442" mass="48346">MLTLTPSSLPPTVARCCTWCHTRRIGRTYRSSQVADLEERRSQEGRCRSTMVTEVALLGLLSAPWSDVDRTTRGHKQLFWEHVLWEQEWCRCIPQCTCKRPTSPHRHLPPTHPTPLYRSSLRRRAAPCLDTAPRLASTPCRRASPRRLVAAPSLAASPPCRRTLPRCLAALAPRLAAAPRRRALPPRPVTPCCLPPPTPPCLTAISPHPPNGGASDMLATCVIQPIDMIKVMSSSHLFVLIPPNWILGEDSTWARIGCPGHTTTMLKNEGVAAFYKGLFAGLLRQATYTTARLGSFKILTSKAIEANDGKPLPLYQKALCGLTVGAIEATVGSPADLALIRMQADATLPTCSVRNYTNAFHALYRIVADEGVLALWKGVGPTVVRAMALNMGMLASYDQSVEFFRDSVGLGEAATVLDSEIAEKLWIVVLHGNGHFSVEFKL</sequence>
<organism evidence="12 13">
    <name type="scientific">Flemingia macrophylla</name>
    <dbReference type="NCBI Taxonomy" id="520843"/>
    <lineage>
        <taxon>Eukaryota</taxon>
        <taxon>Viridiplantae</taxon>
        <taxon>Streptophyta</taxon>
        <taxon>Embryophyta</taxon>
        <taxon>Tracheophyta</taxon>
        <taxon>Spermatophyta</taxon>
        <taxon>Magnoliopsida</taxon>
        <taxon>eudicotyledons</taxon>
        <taxon>Gunneridae</taxon>
        <taxon>Pentapetalae</taxon>
        <taxon>rosids</taxon>
        <taxon>fabids</taxon>
        <taxon>Fabales</taxon>
        <taxon>Fabaceae</taxon>
        <taxon>Papilionoideae</taxon>
        <taxon>50 kb inversion clade</taxon>
        <taxon>NPAAA clade</taxon>
        <taxon>indigoferoid/millettioid clade</taxon>
        <taxon>Phaseoleae</taxon>
        <taxon>Flemingia</taxon>
    </lineage>
</organism>
<dbReference type="SUPFAM" id="SSF103506">
    <property type="entry name" value="Mitochondrial carrier"/>
    <property type="match status" value="1"/>
</dbReference>
<name>A0ABD1LWB2_9FABA</name>
<evidence type="ECO:0000313" key="13">
    <source>
        <dbReference type="Proteomes" id="UP001603857"/>
    </source>
</evidence>
<reference evidence="12 13" key="1">
    <citation type="submission" date="2024-08" db="EMBL/GenBank/DDBJ databases">
        <title>Insights into the chromosomal genome structure of Flemingia macrophylla.</title>
        <authorList>
            <person name="Ding Y."/>
            <person name="Zhao Y."/>
            <person name="Bi W."/>
            <person name="Wu M."/>
            <person name="Zhao G."/>
            <person name="Gong Y."/>
            <person name="Li W."/>
            <person name="Zhang P."/>
        </authorList>
    </citation>
    <scope>NUCLEOTIDE SEQUENCE [LARGE SCALE GENOMIC DNA]</scope>
    <source>
        <strain evidence="12">DYQJB</strain>
        <tissue evidence="12">Leaf</tissue>
    </source>
</reference>
<accession>A0ABD1LWB2</accession>
<keyword evidence="8" id="KW-0496">Mitochondrion</keyword>
<dbReference type="Proteomes" id="UP001603857">
    <property type="component" value="Unassembled WGS sequence"/>
</dbReference>
<dbReference type="EMBL" id="JBGMDY010000007">
    <property type="protein sequence ID" value="KAL2327818.1"/>
    <property type="molecule type" value="Genomic_DNA"/>
</dbReference>
<evidence type="ECO:0000256" key="6">
    <source>
        <dbReference type="ARBA" id="ARBA00022792"/>
    </source>
</evidence>
<evidence type="ECO:0000256" key="10">
    <source>
        <dbReference type="PROSITE-ProRule" id="PRU00282"/>
    </source>
</evidence>
<dbReference type="AlphaFoldDB" id="A0ABD1LWB2"/>
<evidence type="ECO:0000256" key="8">
    <source>
        <dbReference type="ARBA" id="ARBA00023128"/>
    </source>
</evidence>
<protein>
    <submittedName>
        <fullName evidence="12">Uncharacterized protein</fullName>
    </submittedName>
</protein>
<evidence type="ECO:0000256" key="7">
    <source>
        <dbReference type="ARBA" id="ARBA00022989"/>
    </source>
</evidence>
<comment type="subcellular location">
    <subcellularLocation>
        <location evidence="1">Mitochondrion inner membrane</location>
        <topology evidence="1">Multi-pass membrane protein</topology>
    </subcellularLocation>
</comment>
<evidence type="ECO:0000256" key="1">
    <source>
        <dbReference type="ARBA" id="ARBA00004448"/>
    </source>
</evidence>
<dbReference type="PROSITE" id="PS50920">
    <property type="entry name" value="SOLCAR"/>
    <property type="match status" value="2"/>
</dbReference>
<proteinExistence type="inferred from homology"/>
<keyword evidence="9 10" id="KW-0472">Membrane</keyword>
<keyword evidence="3 11" id="KW-0813">Transport</keyword>
<evidence type="ECO:0000256" key="11">
    <source>
        <dbReference type="RuleBase" id="RU000488"/>
    </source>
</evidence>
<gene>
    <name evidence="12" type="ORF">Fmac_021245</name>
</gene>
<comment type="similarity">
    <text evidence="2 11">Belongs to the mitochondrial carrier (TC 2.A.29) family.</text>
</comment>
<evidence type="ECO:0000256" key="4">
    <source>
        <dbReference type="ARBA" id="ARBA00022692"/>
    </source>
</evidence>
<keyword evidence="13" id="KW-1185">Reference proteome</keyword>
<dbReference type="Gene3D" id="1.50.40.10">
    <property type="entry name" value="Mitochondrial carrier domain"/>
    <property type="match status" value="1"/>
</dbReference>
<comment type="caution">
    <text evidence="12">The sequence shown here is derived from an EMBL/GenBank/DDBJ whole genome shotgun (WGS) entry which is preliminary data.</text>
</comment>
<dbReference type="Pfam" id="PF00153">
    <property type="entry name" value="Mito_carr"/>
    <property type="match status" value="2"/>
</dbReference>
<evidence type="ECO:0000256" key="3">
    <source>
        <dbReference type="ARBA" id="ARBA00022448"/>
    </source>
</evidence>
<evidence type="ECO:0000256" key="5">
    <source>
        <dbReference type="ARBA" id="ARBA00022737"/>
    </source>
</evidence>
<keyword evidence="6" id="KW-0999">Mitochondrion inner membrane</keyword>
<keyword evidence="7" id="KW-1133">Transmembrane helix</keyword>
<dbReference type="GO" id="GO:0005743">
    <property type="term" value="C:mitochondrial inner membrane"/>
    <property type="evidence" value="ECO:0007669"/>
    <property type="project" value="UniProtKB-SubCell"/>
</dbReference>
<evidence type="ECO:0000256" key="2">
    <source>
        <dbReference type="ARBA" id="ARBA00006375"/>
    </source>
</evidence>
<dbReference type="InterPro" id="IPR050391">
    <property type="entry name" value="Mito_Metabolite_Transporter"/>
</dbReference>
<dbReference type="FunFam" id="1.50.40.10:FF:000009">
    <property type="entry name" value="Mitochondrial 2-oxoglutarate/malate carrier protein"/>
    <property type="match status" value="1"/>
</dbReference>
<dbReference type="InterPro" id="IPR018108">
    <property type="entry name" value="MCP_transmembrane"/>
</dbReference>
<evidence type="ECO:0000313" key="12">
    <source>
        <dbReference type="EMBL" id="KAL2327818.1"/>
    </source>
</evidence>
<keyword evidence="4 10" id="KW-0812">Transmembrane</keyword>
<feature type="repeat" description="Solcar" evidence="10">
    <location>
        <begin position="312"/>
        <end position="403"/>
    </location>
</feature>